<keyword evidence="5" id="KW-0255">Endonuclease</keyword>
<keyword evidence="2" id="KW-0808">Transferase</keyword>
<dbReference type="EMBL" id="BQNB010018061">
    <property type="protein sequence ID" value="GJT70271.1"/>
    <property type="molecule type" value="Genomic_DNA"/>
</dbReference>
<evidence type="ECO:0000313" key="9">
    <source>
        <dbReference type="EMBL" id="GJT70271.1"/>
    </source>
</evidence>
<feature type="domain" description="Integrase catalytic" evidence="8">
    <location>
        <begin position="551"/>
        <end position="643"/>
    </location>
</feature>
<dbReference type="EC" id="2.7.7.49" evidence="1"/>
<evidence type="ECO:0000256" key="1">
    <source>
        <dbReference type="ARBA" id="ARBA00012493"/>
    </source>
</evidence>
<dbReference type="InterPro" id="IPR043502">
    <property type="entry name" value="DNA/RNA_pol_sf"/>
</dbReference>
<dbReference type="GO" id="GO:0003964">
    <property type="term" value="F:RNA-directed DNA polymerase activity"/>
    <property type="evidence" value="ECO:0007669"/>
    <property type="project" value="UniProtKB-KW"/>
</dbReference>
<evidence type="ECO:0000256" key="4">
    <source>
        <dbReference type="ARBA" id="ARBA00022722"/>
    </source>
</evidence>
<reference evidence="9" key="2">
    <citation type="submission" date="2022-01" db="EMBL/GenBank/DDBJ databases">
        <authorList>
            <person name="Yamashiro T."/>
            <person name="Shiraishi A."/>
            <person name="Satake H."/>
            <person name="Nakayama K."/>
        </authorList>
    </citation>
    <scope>NUCLEOTIDE SEQUENCE</scope>
</reference>
<dbReference type="InterPro" id="IPR012337">
    <property type="entry name" value="RNaseH-like_sf"/>
</dbReference>
<dbReference type="SUPFAM" id="SSF53098">
    <property type="entry name" value="Ribonuclease H-like"/>
    <property type="match status" value="1"/>
</dbReference>
<name>A0ABQ5G498_9ASTR</name>
<dbReference type="CDD" id="cd01647">
    <property type="entry name" value="RT_LTR"/>
    <property type="match status" value="1"/>
</dbReference>
<gene>
    <name evidence="9" type="ORF">Tco_1029557</name>
</gene>
<dbReference type="PANTHER" id="PTHR37984">
    <property type="entry name" value="PROTEIN CBG26694"/>
    <property type="match status" value="1"/>
</dbReference>
<dbReference type="InterPro" id="IPR001584">
    <property type="entry name" value="Integrase_cat-core"/>
</dbReference>
<dbReference type="Gene3D" id="3.30.420.10">
    <property type="entry name" value="Ribonuclease H-like superfamily/Ribonuclease H"/>
    <property type="match status" value="1"/>
</dbReference>
<reference evidence="9" key="1">
    <citation type="journal article" date="2022" name="Int. J. Mol. Sci.">
        <title>Draft Genome of Tanacetum Coccineum: Genomic Comparison of Closely Related Tanacetum-Family Plants.</title>
        <authorList>
            <person name="Yamashiro T."/>
            <person name="Shiraishi A."/>
            <person name="Nakayama K."/>
            <person name="Satake H."/>
        </authorList>
    </citation>
    <scope>NUCLEOTIDE SEQUENCE</scope>
</reference>
<evidence type="ECO:0000256" key="7">
    <source>
        <dbReference type="ARBA" id="ARBA00022918"/>
    </source>
</evidence>
<sequence>MEEMLSKFIDEGKREHEEMETFIRGFRTTNELLLKEQKNLLSELGIEVHGLSKVMNDVLILKNEVKGVTTRGGRMTTEIAYNDEINNINKEPSELPHDKPEEPQDAILRNDPHKTKEMISQPLVEKQVPSIPFPYRLEEACTVTMNERCSAILLNKLLSKEKDPGSFTISCHIGDLHINNALADLGARINVDKFVLPIDFVILDMHEDSRIPVILGRPFLAIAWAMIDVFNKKITLRVGDDERIDSIDTAYSGEQQNDSLDYIRTEHLYSLIFDSSWVSPIHVVPKKRVMTVVLNDNNEYIPSRSVTGWRVCIDYRKLNDTTRKDHFPLPFIDQMLERLSEDQEKMTFTYSYGTFAYKRMPFSLCNALATFQRCMTAIFHDMVEDFMEVFMDDFSERCHFMVRKGIVLGHKIYGPGIEVDKAKIDVIAKLPYPTNVKGVRSFLGHAGQRIDGKFKPIYYASKTLNNAQEHYTTTEKELLVVIFAFDKFPGSKILEILAHCYSGPTIGHHSASITGRKVYEAKFFWPSIFKDAKDYVMRYDAYQRSGNISSRSKMPQNNIQVCKVFDVWGLDFMGPFPDSRGNKYILVAVDYVSKWVEAQALPTNDARVVVKFLRGLFARFEVPKALIRDRGTHFCNFQLKKAL</sequence>
<dbReference type="Gene3D" id="1.10.340.70">
    <property type="match status" value="1"/>
</dbReference>
<dbReference type="Gene3D" id="3.10.10.10">
    <property type="entry name" value="HIV Type 1 Reverse Transcriptase, subunit A, domain 1"/>
    <property type="match status" value="2"/>
</dbReference>
<dbReference type="InterPro" id="IPR041373">
    <property type="entry name" value="RT_RNaseH"/>
</dbReference>
<evidence type="ECO:0000256" key="2">
    <source>
        <dbReference type="ARBA" id="ARBA00022679"/>
    </source>
</evidence>
<dbReference type="PANTHER" id="PTHR37984:SF5">
    <property type="entry name" value="PROTEIN NYNRIN-LIKE"/>
    <property type="match status" value="1"/>
</dbReference>
<comment type="caution">
    <text evidence="9">The sequence shown here is derived from an EMBL/GenBank/DDBJ whole genome shotgun (WGS) entry which is preliminary data.</text>
</comment>
<organism evidence="9 10">
    <name type="scientific">Tanacetum coccineum</name>
    <dbReference type="NCBI Taxonomy" id="301880"/>
    <lineage>
        <taxon>Eukaryota</taxon>
        <taxon>Viridiplantae</taxon>
        <taxon>Streptophyta</taxon>
        <taxon>Embryophyta</taxon>
        <taxon>Tracheophyta</taxon>
        <taxon>Spermatophyta</taxon>
        <taxon>Magnoliopsida</taxon>
        <taxon>eudicotyledons</taxon>
        <taxon>Gunneridae</taxon>
        <taxon>Pentapetalae</taxon>
        <taxon>asterids</taxon>
        <taxon>campanulids</taxon>
        <taxon>Asterales</taxon>
        <taxon>Asteraceae</taxon>
        <taxon>Asteroideae</taxon>
        <taxon>Anthemideae</taxon>
        <taxon>Anthemidinae</taxon>
        <taxon>Tanacetum</taxon>
    </lineage>
</organism>
<dbReference type="InterPro" id="IPR043128">
    <property type="entry name" value="Rev_trsase/Diguanyl_cyclase"/>
</dbReference>
<evidence type="ECO:0000313" key="10">
    <source>
        <dbReference type="Proteomes" id="UP001151760"/>
    </source>
</evidence>
<keyword evidence="6" id="KW-0378">Hydrolase</keyword>
<evidence type="ECO:0000256" key="3">
    <source>
        <dbReference type="ARBA" id="ARBA00022695"/>
    </source>
</evidence>
<dbReference type="Gene3D" id="3.30.70.270">
    <property type="match status" value="2"/>
</dbReference>
<dbReference type="Proteomes" id="UP001151760">
    <property type="component" value="Unassembled WGS sequence"/>
</dbReference>
<evidence type="ECO:0000256" key="5">
    <source>
        <dbReference type="ARBA" id="ARBA00022759"/>
    </source>
</evidence>
<accession>A0ABQ5G498</accession>
<dbReference type="InterPro" id="IPR036397">
    <property type="entry name" value="RNaseH_sf"/>
</dbReference>
<dbReference type="InterPro" id="IPR021109">
    <property type="entry name" value="Peptidase_aspartic_dom_sf"/>
</dbReference>
<dbReference type="Gene3D" id="2.40.70.10">
    <property type="entry name" value="Acid Proteases"/>
    <property type="match status" value="1"/>
</dbReference>
<evidence type="ECO:0000256" key="6">
    <source>
        <dbReference type="ARBA" id="ARBA00022801"/>
    </source>
</evidence>
<keyword evidence="4" id="KW-0540">Nuclease</keyword>
<dbReference type="PROSITE" id="PS50994">
    <property type="entry name" value="INTEGRASE"/>
    <property type="match status" value="1"/>
</dbReference>
<keyword evidence="10" id="KW-1185">Reference proteome</keyword>
<dbReference type="SUPFAM" id="SSF56672">
    <property type="entry name" value="DNA/RNA polymerases"/>
    <property type="match status" value="1"/>
</dbReference>
<protein>
    <recommendedName>
        <fullName evidence="1">RNA-directed DNA polymerase</fullName>
        <ecNumber evidence="1">2.7.7.49</ecNumber>
    </recommendedName>
</protein>
<dbReference type="Pfam" id="PF17917">
    <property type="entry name" value="RT_RNaseH"/>
    <property type="match status" value="1"/>
</dbReference>
<keyword evidence="7 9" id="KW-0695">RNA-directed DNA polymerase</keyword>
<proteinExistence type="predicted"/>
<evidence type="ECO:0000259" key="8">
    <source>
        <dbReference type="PROSITE" id="PS50994"/>
    </source>
</evidence>
<keyword evidence="3" id="KW-0548">Nucleotidyltransferase</keyword>
<dbReference type="InterPro" id="IPR050951">
    <property type="entry name" value="Retrovirus_Pol_polyprotein"/>
</dbReference>
<dbReference type="Pfam" id="PF00665">
    <property type="entry name" value="rve"/>
    <property type="match status" value="1"/>
</dbReference>